<evidence type="ECO:0000313" key="2">
    <source>
        <dbReference type="EMBL" id="KAF9462211.1"/>
    </source>
</evidence>
<dbReference type="InterPro" id="IPR001810">
    <property type="entry name" value="F-box_dom"/>
</dbReference>
<evidence type="ECO:0000313" key="3">
    <source>
        <dbReference type="Proteomes" id="UP000807353"/>
    </source>
</evidence>
<keyword evidence="3" id="KW-1185">Reference proteome</keyword>
<evidence type="ECO:0000259" key="1">
    <source>
        <dbReference type="PROSITE" id="PS50181"/>
    </source>
</evidence>
<dbReference type="AlphaFoldDB" id="A0A9P5Y6J9"/>
<gene>
    <name evidence="2" type="ORF">BDZ94DRAFT_1261783</name>
</gene>
<feature type="domain" description="F-box" evidence="1">
    <location>
        <begin position="1"/>
        <end position="55"/>
    </location>
</feature>
<dbReference type="Gene3D" id="3.80.10.10">
    <property type="entry name" value="Ribonuclease Inhibitor"/>
    <property type="match status" value="1"/>
</dbReference>
<protein>
    <recommendedName>
        <fullName evidence="1">F-box domain-containing protein</fullName>
    </recommendedName>
</protein>
<sequence>MKKVPPEVLAEIFTRYSGKSVVFPPTYEPSTWTLGHVCSRWRRVLWNFPVIWSNLQLRAPIYNFWREQETFSKESTRQSLDYILSRTNILLSLSSVHEEVAFISDIIILQNHRFRILEFYNIATTTCSLFLDAPSAAFPNLEKFTMVIQGPPLTNASSGLQMAPNLQNFFCHYFTDGPTPQLQFLPSWNKLTDITLRNVIITTRTAHTALNQFPNLVTCRAVLVTDTVVTNTIPIILPRLQSLHLETKSLDLDWGTFLYPFAFPSLTSLRIDSSQILGSLDPFTHLIIRSGCFLEKLALVSGILSSTALQSFELVHHIPDVEVLHLSYMIPASVIRIILGGLCPWLLDVAWTVDPEGFGDIMDWADTCVAQSASQLQNINEKSFCIRILRCLEGPGYSVARRRYLAGGNFYRHWVRFDQGYRYYEDDEQEDGALEVTDENFDETDEKTVLQLDLV</sequence>
<dbReference type="SUPFAM" id="SSF52047">
    <property type="entry name" value="RNI-like"/>
    <property type="match status" value="1"/>
</dbReference>
<organism evidence="2 3">
    <name type="scientific">Collybia nuda</name>
    <dbReference type="NCBI Taxonomy" id="64659"/>
    <lineage>
        <taxon>Eukaryota</taxon>
        <taxon>Fungi</taxon>
        <taxon>Dikarya</taxon>
        <taxon>Basidiomycota</taxon>
        <taxon>Agaricomycotina</taxon>
        <taxon>Agaricomycetes</taxon>
        <taxon>Agaricomycetidae</taxon>
        <taxon>Agaricales</taxon>
        <taxon>Tricholomatineae</taxon>
        <taxon>Clitocybaceae</taxon>
        <taxon>Collybia</taxon>
    </lineage>
</organism>
<name>A0A9P5Y6J9_9AGAR</name>
<accession>A0A9P5Y6J9</accession>
<dbReference type="InterPro" id="IPR032675">
    <property type="entry name" value="LRR_dom_sf"/>
</dbReference>
<dbReference type="Proteomes" id="UP000807353">
    <property type="component" value="Unassembled WGS sequence"/>
</dbReference>
<dbReference type="PROSITE" id="PS50181">
    <property type="entry name" value="FBOX"/>
    <property type="match status" value="1"/>
</dbReference>
<reference evidence="2" key="1">
    <citation type="submission" date="2020-11" db="EMBL/GenBank/DDBJ databases">
        <authorList>
            <consortium name="DOE Joint Genome Institute"/>
            <person name="Ahrendt S."/>
            <person name="Riley R."/>
            <person name="Andreopoulos W."/>
            <person name="Labutti K."/>
            <person name="Pangilinan J."/>
            <person name="Ruiz-Duenas F.J."/>
            <person name="Barrasa J.M."/>
            <person name="Sanchez-Garcia M."/>
            <person name="Camarero S."/>
            <person name="Miyauchi S."/>
            <person name="Serrano A."/>
            <person name="Linde D."/>
            <person name="Babiker R."/>
            <person name="Drula E."/>
            <person name="Ayuso-Fernandez I."/>
            <person name="Pacheco R."/>
            <person name="Padilla G."/>
            <person name="Ferreira P."/>
            <person name="Barriuso J."/>
            <person name="Kellner H."/>
            <person name="Castanera R."/>
            <person name="Alfaro M."/>
            <person name="Ramirez L."/>
            <person name="Pisabarro A.G."/>
            <person name="Kuo A."/>
            <person name="Tritt A."/>
            <person name="Lipzen A."/>
            <person name="He G."/>
            <person name="Yan M."/>
            <person name="Ng V."/>
            <person name="Cullen D."/>
            <person name="Martin F."/>
            <person name="Rosso M.-N."/>
            <person name="Henrissat B."/>
            <person name="Hibbett D."/>
            <person name="Martinez A.T."/>
            <person name="Grigoriev I.V."/>
        </authorList>
    </citation>
    <scope>NUCLEOTIDE SEQUENCE</scope>
    <source>
        <strain evidence="2">CBS 247.69</strain>
    </source>
</reference>
<dbReference type="OrthoDB" id="2870418at2759"/>
<dbReference type="EMBL" id="MU150274">
    <property type="protein sequence ID" value="KAF9462211.1"/>
    <property type="molecule type" value="Genomic_DNA"/>
</dbReference>
<comment type="caution">
    <text evidence="2">The sequence shown here is derived from an EMBL/GenBank/DDBJ whole genome shotgun (WGS) entry which is preliminary data.</text>
</comment>
<proteinExistence type="predicted"/>